<reference evidence="2 3" key="1">
    <citation type="journal article" date="2018" name="Mol. Biol. Evol.">
        <title>Broad Genomic Sampling Reveals a Smut Pathogenic Ancestry of the Fungal Clade Ustilaginomycotina.</title>
        <authorList>
            <person name="Kijpornyongpan T."/>
            <person name="Mondo S.J."/>
            <person name="Barry K."/>
            <person name="Sandor L."/>
            <person name="Lee J."/>
            <person name="Lipzen A."/>
            <person name="Pangilinan J."/>
            <person name="LaButti K."/>
            <person name="Hainaut M."/>
            <person name="Henrissat B."/>
            <person name="Grigoriev I.V."/>
            <person name="Spatafora J.W."/>
            <person name="Aime M.C."/>
        </authorList>
    </citation>
    <scope>NUCLEOTIDE SEQUENCE [LARGE SCALE GENOMIC DNA]</scope>
    <source>
        <strain evidence="2 3">MCA 5214</strain>
    </source>
</reference>
<dbReference type="GeneID" id="37029825"/>
<accession>A0A316V5P9</accession>
<evidence type="ECO:0000313" key="2">
    <source>
        <dbReference type="EMBL" id="PWN30745.1"/>
    </source>
</evidence>
<feature type="region of interest" description="Disordered" evidence="1">
    <location>
        <begin position="129"/>
        <end position="153"/>
    </location>
</feature>
<protein>
    <submittedName>
        <fullName evidence="2">Uncharacterized protein</fullName>
    </submittedName>
</protein>
<sequence length="153" mass="17256">MSKRLSSVGLAAVGSRTFQPSQRTLLRFNSTSSPPNSPSTSGKPSTSSSQSDFFERHPRRSGPPSRHSLFYREIYPPFLRCIAYGSGAYFALHLLWTYLDGEEQKVVEEQQRGEMEDKIKELRQKAQGALAGVTEGAENGKKEGRSWWKVWSR</sequence>
<dbReference type="EMBL" id="KZ819662">
    <property type="protein sequence ID" value="PWN30745.1"/>
    <property type="molecule type" value="Genomic_DNA"/>
</dbReference>
<name>A0A316V5P9_9BASI</name>
<dbReference type="AlphaFoldDB" id="A0A316V5P9"/>
<evidence type="ECO:0000256" key="1">
    <source>
        <dbReference type="SAM" id="MobiDB-lite"/>
    </source>
</evidence>
<feature type="compositionally biased region" description="Low complexity" evidence="1">
    <location>
        <begin position="30"/>
        <end position="51"/>
    </location>
</feature>
<evidence type="ECO:0000313" key="3">
    <source>
        <dbReference type="Proteomes" id="UP000245884"/>
    </source>
</evidence>
<dbReference type="RefSeq" id="XP_025365357.1">
    <property type="nucleotide sequence ID" value="XM_025508002.1"/>
</dbReference>
<proteinExistence type="predicted"/>
<feature type="region of interest" description="Disordered" evidence="1">
    <location>
        <begin position="21"/>
        <end position="68"/>
    </location>
</feature>
<keyword evidence="3" id="KW-1185">Reference proteome</keyword>
<dbReference type="Proteomes" id="UP000245884">
    <property type="component" value="Unassembled WGS sequence"/>
</dbReference>
<organism evidence="2 3">
    <name type="scientific">Jaminaea rosea</name>
    <dbReference type="NCBI Taxonomy" id="1569628"/>
    <lineage>
        <taxon>Eukaryota</taxon>
        <taxon>Fungi</taxon>
        <taxon>Dikarya</taxon>
        <taxon>Basidiomycota</taxon>
        <taxon>Ustilaginomycotina</taxon>
        <taxon>Exobasidiomycetes</taxon>
        <taxon>Microstromatales</taxon>
        <taxon>Microstromatales incertae sedis</taxon>
        <taxon>Jaminaea</taxon>
    </lineage>
</organism>
<gene>
    <name evidence="2" type="ORF">BDZ90DRAFT_257807</name>
</gene>
<dbReference type="OrthoDB" id="3359404at2759"/>